<feature type="transmembrane region" description="Helical" evidence="7">
    <location>
        <begin position="262"/>
        <end position="279"/>
    </location>
</feature>
<keyword evidence="2 7" id="KW-0812">Transmembrane</keyword>
<dbReference type="InterPro" id="IPR053935">
    <property type="entry name" value="VKGC_lumenal_dom"/>
</dbReference>
<feature type="domain" description="HTTM-like" evidence="8">
    <location>
        <begin position="1"/>
        <end position="227"/>
    </location>
</feature>
<dbReference type="PANTHER" id="PTHR12639:SF7">
    <property type="entry name" value="HTTM DOMAIN-CONTAINING PROTEIN"/>
    <property type="match status" value="1"/>
</dbReference>
<evidence type="ECO:0000259" key="8">
    <source>
        <dbReference type="SMART" id="SM00752"/>
    </source>
</evidence>
<dbReference type="AlphaFoldDB" id="A0A381VG17"/>
<evidence type="ECO:0000256" key="2">
    <source>
        <dbReference type="ARBA" id="ARBA00022692"/>
    </source>
</evidence>
<evidence type="ECO:0000313" key="9">
    <source>
        <dbReference type="EMBL" id="SVA38971.1"/>
    </source>
</evidence>
<keyword evidence="4 7" id="KW-0472">Membrane</keyword>
<feature type="transmembrane region" description="Helical" evidence="7">
    <location>
        <begin position="27"/>
        <end position="47"/>
    </location>
</feature>
<keyword evidence="3 7" id="KW-1133">Transmembrane helix</keyword>
<dbReference type="GO" id="GO:0008488">
    <property type="term" value="F:gamma-glutamyl carboxylase activity"/>
    <property type="evidence" value="ECO:0007669"/>
    <property type="project" value="InterPro"/>
</dbReference>
<organism evidence="9">
    <name type="scientific">marine metagenome</name>
    <dbReference type="NCBI Taxonomy" id="408172"/>
    <lineage>
        <taxon>unclassified sequences</taxon>
        <taxon>metagenomes</taxon>
        <taxon>ecological metagenomes</taxon>
    </lineage>
</organism>
<name>A0A381VG17_9ZZZZ</name>
<dbReference type="EMBL" id="UINC01008667">
    <property type="protein sequence ID" value="SVA38971.1"/>
    <property type="molecule type" value="Genomic_DNA"/>
</dbReference>
<evidence type="ECO:0000256" key="5">
    <source>
        <dbReference type="ARBA" id="ARBA00023157"/>
    </source>
</evidence>
<evidence type="ECO:0000256" key="4">
    <source>
        <dbReference type="ARBA" id="ARBA00023136"/>
    </source>
</evidence>
<dbReference type="InterPro" id="IPR011020">
    <property type="entry name" value="HTTM-like"/>
</dbReference>
<dbReference type="Pfam" id="PF05090">
    <property type="entry name" value="HTTM"/>
    <property type="match status" value="1"/>
</dbReference>
<comment type="subcellular location">
    <subcellularLocation>
        <location evidence="1">Endomembrane system</location>
        <topology evidence="1">Multi-pass membrane protein</topology>
    </subcellularLocation>
</comment>
<evidence type="ECO:0000256" key="3">
    <source>
        <dbReference type="ARBA" id="ARBA00022989"/>
    </source>
</evidence>
<keyword evidence="5" id="KW-1015">Disulfide bond</keyword>
<proteinExistence type="predicted"/>
<reference evidence="9" key="1">
    <citation type="submission" date="2018-05" db="EMBL/GenBank/DDBJ databases">
        <authorList>
            <person name="Lanie J.A."/>
            <person name="Ng W.-L."/>
            <person name="Kazmierczak K.M."/>
            <person name="Andrzejewski T.M."/>
            <person name="Davidsen T.M."/>
            <person name="Wayne K.J."/>
            <person name="Tettelin H."/>
            <person name="Glass J.I."/>
            <person name="Rusch D."/>
            <person name="Podicherti R."/>
            <person name="Tsui H.-C.T."/>
            <person name="Winkler M.E."/>
        </authorList>
    </citation>
    <scope>NUCLEOTIDE SEQUENCE</scope>
</reference>
<sequence>EELYIRQEFHFKYQWFRWVEPLPENGMNLIFTALAVCSLMIVFGWFYRWSMTVFFGLYLYVFLIDQAYYNNHFYAILILSFLMIFTPLHHGWSVDSWRGSVRHVEKLPALWLWLMRFPMSMVYVYGAFAKMQSDWLTGKATAALLGKGTEGTFLEPLMSLPETAIFYAWSGMLFDLFVPFGMLWKPTRIPMFLAAIFFHSHNYYVFPIGVFPPLSLTLTLLYFDPDFPRKLLPSGIKQKCRNSYFSSLKSSDSMLDHLPRKILLGTLGIFVFVQLILPFRHFLNPGWTLWHEEGHYFAWRMMLRQKVIEIRYDLTHPVTKEIRYAPLEDYLNPSQIRSFAGNPGMVLLFAHHLKDLVKKNAAFTPIVTAEILISLNGRPKMNLVDPLLNLADIDPYKPAYYWVTDVKP</sequence>
<dbReference type="GO" id="GO:0012505">
    <property type="term" value="C:endomembrane system"/>
    <property type="evidence" value="ECO:0007669"/>
    <property type="project" value="UniProtKB-SubCell"/>
</dbReference>
<feature type="transmembrane region" description="Helical" evidence="7">
    <location>
        <begin position="109"/>
        <end position="128"/>
    </location>
</feature>
<dbReference type="InterPro" id="IPR053934">
    <property type="entry name" value="HTTM_dom"/>
</dbReference>
<evidence type="ECO:0000256" key="1">
    <source>
        <dbReference type="ARBA" id="ARBA00004127"/>
    </source>
</evidence>
<gene>
    <name evidence="9" type="ORF">METZ01_LOCUS91825</name>
</gene>
<dbReference type="GO" id="GO:0019842">
    <property type="term" value="F:vitamin binding"/>
    <property type="evidence" value="ECO:0007669"/>
    <property type="project" value="TreeGrafter"/>
</dbReference>
<dbReference type="Pfam" id="PF22777">
    <property type="entry name" value="VKGC_lumenal_dom"/>
    <property type="match status" value="1"/>
</dbReference>
<feature type="transmembrane region" description="Helical" evidence="7">
    <location>
        <begin position="67"/>
        <end position="88"/>
    </location>
</feature>
<evidence type="ECO:0000256" key="6">
    <source>
        <dbReference type="ARBA" id="ARBA00023239"/>
    </source>
</evidence>
<dbReference type="PANTHER" id="PTHR12639">
    <property type="entry name" value="VITAMIN K-DEPENDENT GAMMA-CARBOXYLASE"/>
    <property type="match status" value="1"/>
</dbReference>
<dbReference type="SMART" id="SM00752">
    <property type="entry name" value="HTTM"/>
    <property type="match status" value="1"/>
</dbReference>
<feature type="transmembrane region" description="Helical" evidence="7">
    <location>
        <begin position="164"/>
        <end position="184"/>
    </location>
</feature>
<feature type="non-terminal residue" evidence="9">
    <location>
        <position position="1"/>
    </location>
</feature>
<keyword evidence="6" id="KW-0456">Lyase</keyword>
<accession>A0A381VG17</accession>
<dbReference type="InterPro" id="IPR007782">
    <property type="entry name" value="VKG_COase"/>
</dbReference>
<feature type="transmembrane region" description="Helical" evidence="7">
    <location>
        <begin position="204"/>
        <end position="223"/>
    </location>
</feature>
<protein>
    <recommendedName>
        <fullName evidence="8">HTTM-like domain-containing protein</fullName>
    </recommendedName>
</protein>
<evidence type="ECO:0000256" key="7">
    <source>
        <dbReference type="SAM" id="Phobius"/>
    </source>
</evidence>